<evidence type="ECO:0000256" key="3">
    <source>
        <dbReference type="PROSITE-ProRule" id="PRU00708"/>
    </source>
</evidence>
<evidence type="ECO:0000256" key="2">
    <source>
        <dbReference type="ARBA" id="ARBA00022737"/>
    </source>
</evidence>
<gene>
    <name evidence="5" type="ORF">GSCOC_T00027847001</name>
</gene>
<name>A0A068UMD5_COFCA</name>
<feature type="repeat" description="PPR" evidence="3">
    <location>
        <begin position="462"/>
        <end position="496"/>
    </location>
</feature>
<dbReference type="FunFam" id="1.25.40.10:FF:000294">
    <property type="entry name" value="Pentatricopeptide repeat-containing protein At1g09900"/>
    <property type="match status" value="1"/>
</dbReference>
<dbReference type="InterPro" id="IPR051222">
    <property type="entry name" value="PPR/CCM1_RNA-binding"/>
</dbReference>
<dbReference type="OrthoDB" id="185373at2759"/>
<feature type="region of interest" description="Disordered" evidence="4">
    <location>
        <begin position="1"/>
        <end position="50"/>
    </location>
</feature>
<dbReference type="EMBL" id="HG739119">
    <property type="protein sequence ID" value="CDP08758.1"/>
    <property type="molecule type" value="Genomic_DNA"/>
</dbReference>
<feature type="repeat" description="PPR" evidence="3">
    <location>
        <begin position="427"/>
        <end position="461"/>
    </location>
</feature>
<protein>
    <recommendedName>
        <fullName evidence="7">Pentacotripeptide-repeat region of PRORP domain-containing protein</fullName>
    </recommendedName>
</protein>
<organism evidence="5 6">
    <name type="scientific">Coffea canephora</name>
    <name type="common">Robusta coffee</name>
    <dbReference type="NCBI Taxonomy" id="49390"/>
    <lineage>
        <taxon>Eukaryota</taxon>
        <taxon>Viridiplantae</taxon>
        <taxon>Streptophyta</taxon>
        <taxon>Embryophyta</taxon>
        <taxon>Tracheophyta</taxon>
        <taxon>Spermatophyta</taxon>
        <taxon>Magnoliopsida</taxon>
        <taxon>eudicotyledons</taxon>
        <taxon>Gunneridae</taxon>
        <taxon>Pentapetalae</taxon>
        <taxon>asterids</taxon>
        <taxon>lamiids</taxon>
        <taxon>Gentianales</taxon>
        <taxon>Rubiaceae</taxon>
        <taxon>Ixoroideae</taxon>
        <taxon>Gardenieae complex</taxon>
        <taxon>Bertiereae - Coffeeae clade</taxon>
        <taxon>Coffeeae</taxon>
        <taxon>Coffea</taxon>
    </lineage>
</organism>
<feature type="repeat" description="PPR" evidence="3">
    <location>
        <begin position="315"/>
        <end position="349"/>
    </location>
</feature>
<evidence type="ECO:0000313" key="6">
    <source>
        <dbReference type="Proteomes" id="UP000295252"/>
    </source>
</evidence>
<feature type="repeat" description="PPR" evidence="3">
    <location>
        <begin position="350"/>
        <end position="380"/>
    </location>
</feature>
<feature type="repeat" description="PPR" evidence="3">
    <location>
        <begin position="497"/>
        <end position="531"/>
    </location>
</feature>
<dbReference type="InterPro" id="IPR002885">
    <property type="entry name" value="PPR_rpt"/>
</dbReference>
<keyword evidence="6" id="KW-1185">Reference proteome</keyword>
<dbReference type="PROSITE" id="PS51375">
    <property type="entry name" value="PPR"/>
    <property type="match status" value="13"/>
</dbReference>
<dbReference type="PANTHER" id="PTHR47942:SF16">
    <property type="entry name" value="PENTATRICOPEPTIDE REPEAT DOMAIN CONTAINING PROTEIN-RELATED"/>
    <property type="match status" value="1"/>
</dbReference>
<feature type="repeat" description="PPR" evidence="3">
    <location>
        <begin position="391"/>
        <end position="426"/>
    </location>
</feature>
<feature type="repeat" description="PPR" evidence="3">
    <location>
        <begin position="532"/>
        <end position="566"/>
    </location>
</feature>
<reference evidence="6" key="1">
    <citation type="journal article" date="2014" name="Science">
        <title>The coffee genome provides insight into the convergent evolution of caffeine biosynthesis.</title>
        <authorList>
            <person name="Denoeud F."/>
            <person name="Carretero-Paulet L."/>
            <person name="Dereeper A."/>
            <person name="Droc G."/>
            <person name="Guyot R."/>
            <person name="Pietrella M."/>
            <person name="Zheng C."/>
            <person name="Alberti A."/>
            <person name="Anthony F."/>
            <person name="Aprea G."/>
            <person name="Aury J.M."/>
            <person name="Bento P."/>
            <person name="Bernard M."/>
            <person name="Bocs S."/>
            <person name="Campa C."/>
            <person name="Cenci A."/>
            <person name="Combes M.C."/>
            <person name="Crouzillat D."/>
            <person name="Da Silva C."/>
            <person name="Daddiego L."/>
            <person name="De Bellis F."/>
            <person name="Dussert S."/>
            <person name="Garsmeur O."/>
            <person name="Gayraud T."/>
            <person name="Guignon V."/>
            <person name="Jahn K."/>
            <person name="Jamilloux V."/>
            <person name="Joet T."/>
            <person name="Labadie K."/>
            <person name="Lan T."/>
            <person name="Leclercq J."/>
            <person name="Lepelley M."/>
            <person name="Leroy T."/>
            <person name="Li L.T."/>
            <person name="Librado P."/>
            <person name="Lopez L."/>
            <person name="Munoz A."/>
            <person name="Noel B."/>
            <person name="Pallavicini A."/>
            <person name="Perrotta G."/>
            <person name="Poncet V."/>
            <person name="Pot D."/>
            <person name="Priyono X."/>
            <person name="Rigoreau M."/>
            <person name="Rouard M."/>
            <person name="Rozas J."/>
            <person name="Tranchant-Dubreuil C."/>
            <person name="VanBuren R."/>
            <person name="Zhang Q."/>
            <person name="Andrade A.C."/>
            <person name="Argout X."/>
            <person name="Bertrand B."/>
            <person name="de Kochko A."/>
            <person name="Graziosi G."/>
            <person name="Henry R.J."/>
            <person name="Jayarama X."/>
            <person name="Ming R."/>
            <person name="Nagai C."/>
            <person name="Rounsley S."/>
            <person name="Sankoff D."/>
            <person name="Giuliano G."/>
            <person name="Albert V.A."/>
            <person name="Wincker P."/>
            <person name="Lashermes P."/>
        </authorList>
    </citation>
    <scope>NUCLEOTIDE SEQUENCE [LARGE SCALE GENOMIC DNA]</scope>
    <source>
        <strain evidence="6">cv. DH200-94</strain>
    </source>
</reference>
<dbReference type="Pfam" id="PF01535">
    <property type="entry name" value="PPR"/>
    <property type="match status" value="3"/>
</dbReference>
<dbReference type="Gramene" id="CDP08758">
    <property type="protein sequence ID" value="CDP08758"/>
    <property type="gene ID" value="GSCOC_T00027847001"/>
</dbReference>
<evidence type="ECO:0000256" key="1">
    <source>
        <dbReference type="ARBA" id="ARBA00007626"/>
    </source>
</evidence>
<accession>A0A068UMD5</accession>
<feature type="repeat" description="PPR" evidence="3">
    <location>
        <begin position="637"/>
        <end position="667"/>
    </location>
</feature>
<feature type="repeat" description="PPR" evidence="3">
    <location>
        <begin position="567"/>
        <end position="601"/>
    </location>
</feature>
<comment type="similarity">
    <text evidence="1">Belongs to the PPR family. P subfamily.</text>
</comment>
<keyword evidence="2" id="KW-0677">Repeat</keyword>
<feature type="repeat" description="PPR" evidence="3">
    <location>
        <begin position="202"/>
        <end position="236"/>
    </location>
</feature>
<dbReference type="AlphaFoldDB" id="A0A068UMD5"/>
<sequence>MRLRAFNFKNLPPLLKPPKPQFSSSTATPRHFSTEPQNPPPPTPPLQFSEDHKHTIPQIVSLLQTTSPDEWPTNTHLHHLLLSASPHSLLKITRQLGSLQKSLQFFDYLKNDYPSDSSPTSPPAPLGISPLSFAFQAVLEHAVREEDPKSPAKLLELFNFSKEQNVPLSLNSATLLIKLFGRAKMCDESVTVFSELRPDLRNIHVVNLLLDSLLKSGRIDDALKMVDKMLKSQLNVQPNDTTMDTVLSAFFTRNWSGRNVREEEIIGIVSGFGEHGIFPDSVWLTQLVSKFCRSGKCDKAWEVLHMVMRLGGELNAAPYNALLTGLGKENDFRRMNLLMIEMKEKDISPDVKTFGILINHLCKCHRVDEALETFKKMRGGNEGDEVCVVPDVVVCNTIIHGLCKVGRQEEGLKFMGNMKLEHGCMPNTVTYNSIIDGFCKAGEIERAFELFERMKKDGVEPNVITLNTLVDGMCKCERVGSALEFFDKMEEKGLKGNSTTYSILITAFCRSNNIDKAMALFDQMSQSGCPSDAIVYYSLISGLTRAGRLDDASSFVSKLKKAGFCLDIITYNVLIGGYCRKNKFEQAYEIFKDMEHAGVKPDRVTYNTLVSYFCEKGDFETAHRLLKKMMQYRFLPNVVTYGALIHAYCKAGHLDEAMKIFKEMNSSLKVSANNVIYNTLIDALCKSDKVDVALSLMDDMKEKGVRANTTTYNAMLKGLRERNWLEKAFKLMDEMTEKACNPDYVTMEILLEWLSAVGQTEKLRRFVQGYEVSASVP</sequence>
<feature type="repeat" description="PPR" evidence="3">
    <location>
        <begin position="708"/>
        <end position="742"/>
    </location>
</feature>
<dbReference type="Gene3D" id="1.25.40.10">
    <property type="entry name" value="Tetratricopeptide repeat domain"/>
    <property type="match status" value="7"/>
</dbReference>
<dbReference type="Proteomes" id="UP000295252">
    <property type="component" value="Chromosome IV"/>
</dbReference>
<dbReference type="NCBIfam" id="TIGR00756">
    <property type="entry name" value="PPR"/>
    <property type="match status" value="13"/>
</dbReference>
<dbReference type="Pfam" id="PF13041">
    <property type="entry name" value="PPR_2"/>
    <property type="match status" value="4"/>
</dbReference>
<dbReference type="PhylomeDB" id="A0A068UMD5"/>
<evidence type="ECO:0000313" key="5">
    <source>
        <dbReference type="EMBL" id="CDP08758.1"/>
    </source>
</evidence>
<evidence type="ECO:0008006" key="7">
    <source>
        <dbReference type="Google" id="ProtNLM"/>
    </source>
</evidence>
<dbReference type="SUPFAM" id="SSF48452">
    <property type="entry name" value="TPR-like"/>
    <property type="match status" value="2"/>
</dbReference>
<dbReference type="OMA" id="IHAYCLN"/>
<feature type="repeat" description="PPR" evidence="3">
    <location>
        <begin position="602"/>
        <end position="636"/>
    </location>
</feature>
<dbReference type="Pfam" id="PF12854">
    <property type="entry name" value="PPR_1"/>
    <property type="match status" value="3"/>
</dbReference>
<dbReference type="PANTHER" id="PTHR47942">
    <property type="entry name" value="TETRATRICOPEPTIDE REPEAT (TPR)-LIKE SUPERFAMILY PROTEIN-RELATED"/>
    <property type="match status" value="1"/>
</dbReference>
<dbReference type="InParanoid" id="A0A068UMD5"/>
<feature type="repeat" description="PPR" evidence="3">
    <location>
        <begin position="673"/>
        <end position="707"/>
    </location>
</feature>
<evidence type="ECO:0000256" key="4">
    <source>
        <dbReference type="SAM" id="MobiDB-lite"/>
    </source>
</evidence>
<dbReference type="InterPro" id="IPR011990">
    <property type="entry name" value="TPR-like_helical_dom_sf"/>
</dbReference>
<proteinExistence type="inferred from homology"/>
<feature type="compositionally biased region" description="Low complexity" evidence="4">
    <location>
        <begin position="1"/>
        <end position="13"/>
    </location>
</feature>